<evidence type="ECO:0000259" key="2">
    <source>
        <dbReference type="PROSITE" id="PS50853"/>
    </source>
</evidence>
<proteinExistence type="predicted"/>
<feature type="domain" description="Fibronectin type-III" evidence="2">
    <location>
        <begin position="135"/>
        <end position="228"/>
    </location>
</feature>
<keyword evidence="4" id="KW-1185">Reference proteome</keyword>
<dbReference type="InterPro" id="IPR036116">
    <property type="entry name" value="FN3_sf"/>
</dbReference>
<dbReference type="AlphaFoldDB" id="A0A3P3WFW3"/>
<dbReference type="InterPro" id="IPR003961">
    <property type="entry name" value="FN3_dom"/>
</dbReference>
<feature type="chain" id="PRO_5018306077" description="Fibronectin type-III domain-containing protein" evidence="1">
    <location>
        <begin position="22"/>
        <end position="393"/>
    </location>
</feature>
<dbReference type="InterPro" id="IPR013783">
    <property type="entry name" value="Ig-like_fold"/>
</dbReference>
<sequence>MKKITLAIFTFIIATSLLTSCSNEEIDPALNTDPEVQCIAPNYFQVSDFIDGTNVNLTWVPGANETSWEIEYGLSGFSLGSGTLVASTTHNITIAGLTSTNSYQFYLRSKCSTTDFGSYVGPIAVNSSTNDSCLMPTNLSAVRFASNLSQINLNWTAIGEATSWEIQYGPQGFVPGNGNSTLTTTNSFQFTGMSLMSAYDFYVRAVCSATENSNWTPVVTVPAVTSPPITNYAFMGANVYNVQRNGLRPLLYGFTQGTSIDYFDSSEAPYLKMQGNSNYQNPTITPGTFEINIRIPQSQWHPGTYALQGDIDVIRDGNNSYVHFIQFPAGFVVSGATISNGTITVTEFNTTTRRITGTFSFDYISLYNDGTSSSLGHVTNGTFDYPLDDDFFD</sequence>
<dbReference type="PROSITE" id="PS51257">
    <property type="entry name" value="PROKAR_LIPOPROTEIN"/>
    <property type="match status" value="1"/>
</dbReference>
<dbReference type="Proteomes" id="UP000271937">
    <property type="component" value="Unassembled WGS sequence"/>
</dbReference>
<organism evidence="3 4">
    <name type="scientific">Flavobacterium macacae</name>
    <dbReference type="NCBI Taxonomy" id="2488993"/>
    <lineage>
        <taxon>Bacteria</taxon>
        <taxon>Pseudomonadati</taxon>
        <taxon>Bacteroidota</taxon>
        <taxon>Flavobacteriia</taxon>
        <taxon>Flavobacteriales</taxon>
        <taxon>Flavobacteriaceae</taxon>
        <taxon>Flavobacterium</taxon>
    </lineage>
</organism>
<evidence type="ECO:0000256" key="1">
    <source>
        <dbReference type="SAM" id="SignalP"/>
    </source>
</evidence>
<gene>
    <name evidence="3" type="ORF">EG849_04430</name>
</gene>
<reference evidence="3 4" key="1">
    <citation type="submission" date="2018-11" db="EMBL/GenBank/DDBJ databases">
        <title>Flavobacterium sp. nov., YIM 102600 draft genome.</title>
        <authorList>
            <person name="Li G."/>
            <person name="Jiang Y."/>
        </authorList>
    </citation>
    <scope>NUCLEOTIDE SEQUENCE [LARGE SCALE GENOMIC DNA]</scope>
    <source>
        <strain evidence="3 4">YIM 102600</strain>
    </source>
</reference>
<dbReference type="SUPFAM" id="SSF49265">
    <property type="entry name" value="Fibronectin type III"/>
    <property type="match status" value="1"/>
</dbReference>
<dbReference type="RefSeq" id="WP_125011881.1">
    <property type="nucleotide sequence ID" value="NZ_RQVR01000003.1"/>
</dbReference>
<accession>A0A3P3WFW3</accession>
<dbReference type="Gene3D" id="2.60.40.10">
    <property type="entry name" value="Immunoglobulins"/>
    <property type="match status" value="2"/>
</dbReference>
<evidence type="ECO:0000313" key="4">
    <source>
        <dbReference type="Proteomes" id="UP000271937"/>
    </source>
</evidence>
<name>A0A3P3WFW3_9FLAO</name>
<protein>
    <recommendedName>
        <fullName evidence="2">Fibronectin type-III domain-containing protein</fullName>
    </recommendedName>
</protein>
<evidence type="ECO:0000313" key="3">
    <source>
        <dbReference type="EMBL" id="RRJ93564.1"/>
    </source>
</evidence>
<feature type="signal peptide" evidence="1">
    <location>
        <begin position="1"/>
        <end position="21"/>
    </location>
</feature>
<dbReference type="Pfam" id="PF00041">
    <property type="entry name" value="fn3"/>
    <property type="match status" value="1"/>
</dbReference>
<keyword evidence="1" id="KW-0732">Signal</keyword>
<dbReference type="EMBL" id="RQVR01000003">
    <property type="protein sequence ID" value="RRJ93564.1"/>
    <property type="molecule type" value="Genomic_DNA"/>
</dbReference>
<comment type="caution">
    <text evidence="3">The sequence shown here is derived from an EMBL/GenBank/DDBJ whole genome shotgun (WGS) entry which is preliminary data.</text>
</comment>
<dbReference type="PROSITE" id="PS50853">
    <property type="entry name" value="FN3"/>
    <property type="match status" value="1"/>
</dbReference>
<dbReference type="OrthoDB" id="9792152at2"/>